<organism evidence="2 3">
    <name type="scientific">Rhodopirellula baltica SH28</name>
    <dbReference type="NCBI Taxonomy" id="993517"/>
    <lineage>
        <taxon>Bacteria</taxon>
        <taxon>Pseudomonadati</taxon>
        <taxon>Planctomycetota</taxon>
        <taxon>Planctomycetia</taxon>
        <taxon>Pirellulales</taxon>
        <taxon>Pirellulaceae</taxon>
        <taxon>Rhodopirellula</taxon>
    </lineage>
</organism>
<keyword evidence="1" id="KW-0472">Membrane</keyword>
<evidence type="ECO:0000313" key="3">
    <source>
        <dbReference type="Proteomes" id="UP000007993"/>
    </source>
</evidence>
<protein>
    <submittedName>
        <fullName evidence="2">Uncharacterized protein</fullName>
    </submittedName>
</protein>
<comment type="caution">
    <text evidence="2">The sequence shown here is derived from an EMBL/GenBank/DDBJ whole genome shotgun (WGS) entry which is preliminary data.</text>
</comment>
<gene>
    <name evidence="2" type="ORF">RBSH_00768</name>
</gene>
<keyword evidence="1" id="KW-1133">Transmembrane helix</keyword>
<accession>K5DBB0</accession>
<feature type="transmembrane region" description="Helical" evidence="1">
    <location>
        <begin position="12"/>
        <end position="34"/>
    </location>
</feature>
<dbReference type="EMBL" id="AMCW01000018">
    <property type="protein sequence ID" value="EKK04027.1"/>
    <property type="molecule type" value="Genomic_DNA"/>
</dbReference>
<evidence type="ECO:0000313" key="2">
    <source>
        <dbReference type="EMBL" id="EKK04027.1"/>
    </source>
</evidence>
<name>K5DBB0_RHOBT</name>
<dbReference type="AlphaFoldDB" id="K5DBB0"/>
<dbReference type="RefSeq" id="WP_007330750.1">
    <property type="nucleotide sequence ID" value="NZ_AMCW01000018.1"/>
</dbReference>
<reference evidence="2 3" key="1">
    <citation type="journal article" date="2013" name="Mar. Genomics">
        <title>Expression of sulfatases in Rhodopirellula baltica and the diversity of sulfatases in the genus Rhodopirellula.</title>
        <authorList>
            <person name="Wegner C.E."/>
            <person name="Richter-Heitmann T."/>
            <person name="Klindworth A."/>
            <person name="Klockow C."/>
            <person name="Richter M."/>
            <person name="Achstetter T."/>
            <person name="Glockner F.O."/>
            <person name="Harder J."/>
        </authorList>
    </citation>
    <scope>NUCLEOTIDE SEQUENCE [LARGE SCALE GENOMIC DNA]</scope>
    <source>
        <strain evidence="2 3">SH28</strain>
    </source>
</reference>
<dbReference type="Proteomes" id="UP000007993">
    <property type="component" value="Unassembled WGS sequence"/>
</dbReference>
<keyword evidence="1" id="KW-0812">Transmembrane</keyword>
<dbReference type="PATRIC" id="fig|993517.3.peg.842"/>
<sequence>MIRIATRRGLIWSANGFGLCVAAFIVSALLLTSARWSGRFMLRIDVELPPGIERESLLYMTCWDQQTADWLCTPDNEVAEGFDPPYQRTPDHDVVLVPTGGSSNFLRIFDTYHQPDSVVLQYERETESGEKNPLRIHFPIPKGLGDRLVSIDLTQAER</sequence>
<evidence type="ECO:0000256" key="1">
    <source>
        <dbReference type="SAM" id="Phobius"/>
    </source>
</evidence>
<proteinExistence type="predicted"/>